<dbReference type="PROSITE" id="PS00107">
    <property type="entry name" value="PROTEIN_KINASE_ATP"/>
    <property type="match status" value="1"/>
</dbReference>
<dbReference type="PROSITE" id="PS00108">
    <property type="entry name" value="PROTEIN_KINASE_ST"/>
    <property type="match status" value="1"/>
</dbReference>
<protein>
    <recommendedName>
        <fullName evidence="5">Protein kinase domain-containing protein</fullName>
    </recommendedName>
</protein>
<dbReference type="Gene3D" id="1.10.510.10">
    <property type="entry name" value="Transferase(Phosphotransferase) domain 1"/>
    <property type="match status" value="1"/>
</dbReference>
<feature type="region of interest" description="Disordered" evidence="4">
    <location>
        <begin position="85"/>
        <end position="178"/>
    </location>
</feature>
<dbReference type="PANTHER" id="PTHR24346">
    <property type="entry name" value="MAP/MICROTUBULE AFFINITY-REGULATING KINASE"/>
    <property type="match status" value="1"/>
</dbReference>
<feature type="compositionally biased region" description="Polar residues" evidence="4">
    <location>
        <begin position="300"/>
        <end position="329"/>
    </location>
</feature>
<dbReference type="InterPro" id="IPR000719">
    <property type="entry name" value="Prot_kinase_dom"/>
</dbReference>
<keyword evidence="2 3" id="KW-0067">ATP-binding</keyword>
<dbReference type="InterPro" id="IPR011009">
    <property type="entry name" value="Kinase-like_dom_sf"/>
</dbReference>
<evidence type="ECO:0000313" key="7">
    <source>
        <dbReference type="Proteomes" id="UP000663853"/>
    </source>
</evidence>
<name>A0A8H3HHZ1_9AGAM</name>
<feature type="region of interest" description="Disordered" evidence="4">
    <location>
        <begin position="260"/>
        <end position="280"/>
    </location>
</feature>
<dbReference type="InterPro" id="IPR008271">
    <property type="entry name" value="Ser/Thr_kinase_AS"/>
</dbReference>
<dbReference type="InterPro" id="IPR017441">
    <property type="entry name" value="Protein_kinase_ATP_BS"/>
</dbReference>
<dbReference type="GO" id="GO:0005829">
    <property type="term" value="C:cytosol"/>
    <property type="evidence" value="ECO:0007669"/>
    <property type="project" value="TreeGrafter"/>
</dbReference>
<dbReference type="SUPFAM" id="SSF56112">
    <property type="entry name" value="Protein kinase-like (PK-like)"/>
    <property type="match status" value="2"/>
</dbReference>
<comment type="caution">
    <text evidence="6">The sequence shown here is derived from an EMBL/GenBank/DDBJ whole genome shotgun (WGS) entry which is preliminary data.</text>
</comment>
<dbReference type="Gene3D" id="3.30.200.20">
    <property type="entry name" value="Phosphorylase Kinase, domain 1"/>
    <property type="match status" value="1"/>
</dbReference>
<feature type="region of interest" description="Disordered" evidence="4">
    <location>
        <begin position="300"/>
        <end position="340"/>
    </location>
</feature>
<evidence type="ECO:0000256" key="2">
    <source>
        <dbReference type="ARBA" id="ARBA00022840"/>
    </source>
</evidence>
<dbReference type="PROSITE" id="PS50011">
    <property type="entry name" value="PROTEIN_KINASE_DOM"/>
    <property type="match status" value="1"/>
</dbReference>
<evidence type="ECO:0000256" key="1">
    <source>
        <dbReference type="ARBA" id="ARBA00022741"/>
    </source>
</evidence>
<feature type="binding site" evidence="3">
    <location>
        <position position="486"/>
    </location>
    <ligand>
        <name>ATP</name>
        <dbReference type="ChEBI" id="CHEBI:30616"/>
    </ligand>
</feature>
<feature type="region of interest" description="Disordered" evidence="4">
    <location>
        <begin position="548"/>
        <end position="595"/>
    </location>
</feature>
<evidence type="ECO:0000313" key="6">
    <source>
        <dbReference type="EMBL" id="CAE6517949.1"/>
    </source>
</evidence>
<proteinExistence type="predicted"/>
<organism evidence="6 7">
    <name type="scientific">Rhizoctonia solani</name>
    <dbReference type="NCBI Taxonomy" id="456999"/>
    <lineage>
        <taxon>Eukaryota</taxon>
        <taxon>Fungi</taxon>
        <taxon>Dikarya</taxon>
        <taxon>Basidiomycota</taxon>
        <taxon>Agaricomycotina</taxon>
        <taxon>Agaricomycetes</taxon>
        <taxon>Cantharellales</taxon>
        <taxon>Ceratobasidiaceae</taxon>
        <taxon>Rhizoctonia</taxon>
    </lineage>
</organism>
<dbReference type="GO" id="GO:0005524">
    <property type="term" value="F:ATP binding"/>
    <property type="evidence" value="ECO:0007669"/>
    <property type="project" value="UniProtKB-UniRule"/>
</dbReference>
<dbReference type="EMBL" id="CAJMXA010003863">
    <property type="protein sequence ID" value="CAE6517949.1"/>
    <property type="molecule type" value="Genomic_DNA"/>
</dbReference>
<sequence length="728" mass="79677">MDSSDHDHTTIVFDTVHQEQPKLVDNHNIHEYHAGSHDGISRSLSLAFLVDGADLDIPLASPLSASPSLSTRADDSMSEVLMLSPCTPTLDMSPTTATPQKSPLRQLEPPSPFSPAASALSLDPFIQSPATSQPILHNDTPATESKPNFRSKAKGLSFKIPSPPNLRPGQGPGQSPGLLDVFRQREISPLPSPLARDLRRRVEAHPSDDQEVDITASFGEDNVPSACSDSKASPSEGSCLGLDLGLGVTSDDVKPYSSSYFSANPTKRRGITSAEADREHERGLAGAKILKASIAHSSSAELVSSPGSQARQQRPMSSLPSAHGNLSKTSTKKYPHKSTPLPPPHIQCRFASLPTSELVQGAYRPGLRALQSPPSTSDEMVFQRDNRVSNSRLSTSIGKFLSRNPLSPTPKRKSTPCEVHVQPSPAELLQLQMQGSSRFPKYFPEGYLLDAKFARQYCLETELGSGGYGFVLSARNVHTNEQVAVKFINRRLVPTRGLIRDYKNDIVPLESVVLQLAEHPGVVCFYGLYEDGMYFYLVQELHGSPWSKNAKNKHKSDQESVTSIKETPQVGTTESKASSPYAPVHSSPLRPLVASNSMPSIPTLRRASSSLPHDEIPFGPRGPLPLLARPHMPRRASYDLFECIEQHERLSEGQAKYIFAQVVETVWYLDSIGITHRDIKDENLVIDREFKVKFIDFGSAVIRDVRKPPPTYTTFFGTVTFASPGENS</sequence>
<evidence type="ECO:0000256" key="3">
    <source>
        <dbReference type="PROSITE-ProRule" id="PRU10141"/>
    </source>
</evidence>
<dbReference type="AlphaFoldDB" id="A0A8H3HHZ1"/>
<dbReference type="GO" id="GO:0005634">
    <property type="term" value="C:nucleus"/>
    <property type="evidence" value="ECO:0007669"/>
    <property type="project" value="TreeGrafter"/>
</dbReference>
<dbReference type="GO" id="GO:0035556">
    <property type="term" value="P:intracellular signal transduction"/>
    <property type="evidence" value="ECO:0007669"/>
    <property type="project" value="TreeGrafter"/>
</dbReference>
<keyword evidence="1 3" id="KW-0547">Nucleotide-binding</keyword>
<feature type="region of interest" description="Disordered" evidence="4">
    <location>
        <begin position="399"/>
        <end position="418"/>
    </location>
</feature>
<dbReference type="GO" id="GO:0004674">
    <property type="term" value="F:protein serine/threonine kinase activity"/>
    <property type="evidence" value="ECO:0007669"/>
    <property type="project" value="TreeGrafter"/>
</dbReference>
<dbReference type="Proteomes" id="UP000663853">
    <property type="component" value="Unassembled WGS sequence"/>
</dbReference>
<evidence type="ECO:0000256" key="4">
    <source>
        <dbReference type="SAM" id="MobiDB-lite"/>
    </source>
</evidence>
<dbReference type="SMART" id="SM00220">
    <property type="entry name" value="S_TKc"/>
    <property type="match status" value="1"/>
</dbReference>
<dbReference type="GO" id="GO:0045719">
    <property type="term" value="P:negative regulation of glycogen biosynthetic process"/>
    <property type="evidence" value="ECO:0007669"/>
    <property type="project" value="TreeGrafter"/>
</dbReference>
<feature type="domain" description="Protein kinase" evidence="5">
    <location>
        <begin position="457"/>
        <end position="728"/>
    </location>
</feature>
<accession>A0A8H3HHZ1</accession>
<reference evidence="6" key="1">
    <citation type="submission" date="2021-01" db="EMBL/GenBank/DDBJ databases">
        <authorList>
            <person name="Kaushik A."/>
        </authorList>
    </citation>
    <scope>NUCLEOTIDE SEQUENCE</scope>
    <source>
        <strain evidence="6">AG6-10EEA</strain>
    </source>
</reference>
<dbReference type="PANTHER" id="PTHR24346:SF72">
    <property type="entry name" value="CAMK PROTEIN KINASE"/>
    <property type="match status" value="1"/>
</dbReference>
<feature type="compositionally biased region" description="Polar residues" evidence="4">
    <location>
        <begin position="128"/>
        <end position="148"/>
    </location>
</feature>
<gene>
    <name evidence="6" type="ORF">RDB_LOCUS140502</name>
</gene>
<feature type="compositionally biased region" description="Polar residues" evidence="4">
    <location>
        <begin position="559"/>
        <end position="578"/>
    </location>
</feature>
<evidence type="ECO:0000259" key="5">
    <source>
        <dbReference type="PROSITE" id="PS50011"/>
    </source>
</evidence>
<dbReference type="Pfam" id="PF00069">
    <property type="entry name" value="Pkinase"/>
    <property type="match status" value="2"/>
</dbReference>
<feature type="compositionally biased region" description="Polar residues" evidence="4">
    <location>
        <begin position="86"/>
        <end position="103"/>
    </location>
</feature>